<dbReference type="Proteomes" id="UP000249748">
    <property type="component" value="Unassembled WGS sequence"/>
</dbReference>
<protein>
    <submittedName>
        <fullName evidence="1">Uncharacterized protein</fullName>
    </submittedName>
</protein>
<sequence length="102" mass="11660">MNKEEKGREEKRRRKRSGQIIRAKTRKNRPLVPRKRGRFAQLKWGIGKDWAALGISCGRRQLRNSGTFPLMSSIIGRESSNLREARPPPSCRSAEATTIESN</sequence>
<organism evidence="1 2">
    <name type="scientific">Aspergillus costaricaensis CBS 115574</name>
    <dbReference type="NCBI Taxonomy" id="1448317"/>
    <lineage>
        <taxon>Eukaryota</taxon>
        <taxon>Fungi</taxon>
        <taxon>Dikarya</taxon>
        <taxon>Ascomycota</taxon>
        <taxon>Pezizomycotina</taxon>
        <taxon>Eurotiomycetes</taxon>
        <taxon>Eurotiomycetidae</taxon>
        <taxon>Eurotiales</taxon>
        <taxon>Aspergillaceae</taxon>
        <taxon>Aspergillus</taxon>
        <taxon>Aspergillus subgen. Circumdati</taxon>
    </lineage>
</organism>
<accession>A0ACD1ILW2</accession>
<evidence type="ECO:0000313" key="2">
    <source>
        <dbReference type="Proteomes" id="UP000249748"/>
    </source>
</evidence>
<gene>
    <name evidence="1" type="ORF">BO79DRAFT_75754</name>
</gene>
<reference evidence="1" key="1">
    <citation type="submission" date="2018-02" db="EMBL/GenBank/DDBJ databases">
        <title>The genomes of Aspergillus section Nigri reveals drivers in fungal speciation.</title>
        <authorList>
            <consortium name="DOE Joint Genome Institute"/>
            <person name="Vesth T.C."/>
            <person name="Nybo J."/>
            <person name="Theobald S."/>
            <person name="Brandl J."/>
            <person name="Frisvad J.C."/>
            <person name="Nielsen K.F."/>
            <person name="Lyhne E.K."/>
            <person name="Kogle M.E."/>
            <person name="Kuo A."/>
            <person name="Riley R."/>
            <person name="Clum A."/>
            <person name="Nolan M."/>
            <person name="Lipzen A."/>
            <person name="Salamov A."/>
            <person name="Henrissat B."/>
            <person name="Wiebenga A."/>
            <person name="De vries R.P."/>
            <person name="Grigoriev I.V."/>
            <person name="Mortensen U.H."/>
            <person name="Andersen M.R."/>
            <person name="Baker S.E."/>
        </authorList>
    </citation>
    <scope>NUCLEOTIDE SEQUENCE</scope>
    <source>
        <strain evidence="1">CBS 115574</strain>
    </source>
</reference>
<proteinExistence type="predicted"/>
<name>A0ACD1ILW2_9EURO</name>
<evidence type="ECO:0000313" key="1">
    <source>
        <dbReference type="EMBL" id="RAK91481.1"/>
    </source>
</evidence>
<keyword evidence="2" id="KW-1185">Reference proteome</keyword>
<dbReference type="EMBL" id="KZ824541">
    <property type="protein sequence ID" value="RAK91481.1"/>
    <property type="molecule type" value="Genomic_DNA"/>
</dbReference>